<dbReference type="Proteomes" id="UP000651728">
    <property type="component" value="Unassembled WGS sequence"/>
</dbReference>
<accession>A0ABQ4FIT5</accession>
<evidence type="ECO:0000313" key="2">
    <source>
        <dbReference type="Proteomes" id="UP000651728"/>
    </source>
</evidence>
<comment type="caution">
    <text evidence="1">The sequence shown here is derived from an EMBL/GenBank/DDBJ whole genome shotgun (WGS) entry which is preliminary data.</text>
</comment>
<gene>
    <name evidence="1" type="ORF">Mam01_48740</name>
</gene>
<sequence>MPGWRCYQAGSLVPEDLPQEWSAAGRDDEVIWRVLELAYQRFFVDTTLQDYRTRMSRVLSEVLGGDEKSD</sequence>
<organism evidence="1 2">
    <name type="scientific">Microbispora amethystogenes</name>
    <dbReference type="NCBI Taxonomy" id="1427754"/>
    <lineage>
        <taxon>Bacteria</taxon>
        <taxon>Bacillati</taxon>
        <taxon>Actinomycetota</taxon>
        <taxon>Actinomycetes</taxon>
        <taxon>Streptosporangiales</taxon>
        <taxon>Streptosporangiaceae</taxon>
        <taxon>Microbispora</taxon>
    </lineage>
</organism>
<dbReference type="EMBL" id="BOOB01000038">
    <property type="protein sequence ID" value="GIH34710.1"/>
    <property type="molecule type" value="Genomic_DNA"/>
</dbReference>
<name>A0ABQ4FIT5_9ACTN</name>
<protein>
    <submittedName>
        <fullName evidence="1">Uncharacterized protein</fullName>
    </submittedName>
</protein>
<keyword evidence="2" id="KW-1185">Reference proteome</keyword>
<evidence type="ECO:0000313" key="1">
    <source>
        <dbReference type="EMBL" id="GIH34710.1"/>
    </source>
</evidence>
<proteinExistence type="predicted"/>
<reference evidence="1 2" key="1">
    <citation type="submission" date="2021-01" db="EMBL/GenBank/DDBJ databases">
        <title>Whole genome shotgun sequence of Microbispora amethystogenes NBRC 101907.</title>
        <authorList>
            <person name="Komaki H."/>
            <person name="Tamura T."/>
        </authorList>
    </citation>
    <scope>NUCLEOTIDE SEQUENCE [LARGE SCALE GENOMIC DNA]</scope>
    <source>
        <strain evidence="1 2">NBRC 101907</strain>
    </source>
</reference>